<evidence type="ECO:0000256" key="9">
    <source>
        <dbReference type="ARBA" id="ARBA00023180"/>
    </source>
</evidence>
<dbReference type="InterPro" id="IPR001828">
    <property type="entry name" value="ANF_lig-bd_rcpt"/>
</dbReference>
<gene>
    <name evidence="17" type="ORF">TIS948_LOCUS22740</name>
    <name evidence="18" type="ORF">UJA718_LOCUS11589</name>
</gene>
<keyword evidence="15" id="KW-0732">Signal</keyword>
<evidence type="ECO:0000256" key="6">
    <source>
        <dbReference type="ARBA" id="ARBA00023065"/>
    </source>
</evidence>
<dbReference type="SUPFAM" id="SSF81324">
    <property type="entry name" value="Voltage-gated potassium channels"/>
    <property type="match status" value="1"/>
</dbReference>
<keyword evidence="7 14" id="KW-0472">Membrane</keyword>
<comment type="subcellular location">
    <subcellularLocation>
        <location evidence="1">Membrane</location>
        <topology evidence="1">Multi-pass membrane protein</topology>
    </subcellularLocation>
    <subcellularLocation>
        <location evidence="13">Postsynaptic cell membrane</location>
    </subcellularLocation>
</comment>
<evidence type="ECO:0000256" key="7">
    <source>
        <dbReference type="ARBA" id="ARBA00023136"/>
    </source>
</evidence>
<evidence type="ECO:0000313" key="20">
    <source>
        <dbReference type="Proteomes" id="UP000663873"/>
    </source>
</evidence>
<dbReference type="AlphaFoldDB" id="A0A817VD58"/>
<dbReference type="SMART" id="SM00079">
    <property type="entry name" value="PBPe"/>
    <property type="match status" value="1"/>
</dbReference>
<evidence type="ECO:0000256" key="2">
    <source>
        <dbReference type="ARBA" id="ARBA00022448"/>
    </source>
</evidence>
<keyword evidence="4 14" id="KW-1133">Transmembrane helix</keyword>
<feature type="signal peptide" evidence="15">
    <location>
        <begin position="1"/>
        <end position="20"/>
    </location>
</feature>
<evidence type="ECO:0000256" key="1">
    <source>
        <dbReference type="ARBA" id="ARBA00004141"/>
    </source>
</evidence>
<dbReference type="Proteomes" id="UP000663873">
    <property type="component" value="Unassembled WGS sequence"/>
</dbReference>
<evidence type="ECO:0000256" key="3">
    <source>
        <dbReference type="ARBA" id="ARBA00022692"/>
    </source>
</evidence>
<evidence type="ECO:0000256" key="12">
    <source>
        <dbReference type="ARBA" id="ARBA00023303"/>
    </source>
</evidence>
<feature type="transmembrane region" description="Helical" evidence="14">
    <location>
        <begin position="612"/>
        <end position="632"/>
    </location>
</feature>
<dbReference type="PANTHER" id="PTHR18966">
    <property type="entry name" value="IONOTROPIC GLUTAMATE RECEPTOR"/>
    <property type="match status" value="1"/>
</dbReference>
<dbReference type="GO" id="GO:0015276">
    <property type="term" value="F:ligand-gated monoatomic ion channel activity"/>
    <property type="evidence" value="ECO:0007669"/>
    <property type="project" value="InterPro"/>
</dbReference>
<dbReference type="Gene3D" id="1.10.287.70">
    <property type="match status" value="1"/>
</dbReference>
<keyword evidence="6" id="KW-0406">Ion transport</keyword>
<keyword evidence="11" id="KW-1071">Ligand-gated ion channel</keyword>
<dbReference type="PRINTS" id="PR00248">
    <property type="entry name" value="GPCRMGR"/>
</dbReference>
<dbReference type="Proteomes" id="UP000663825">
    <property type="component" value="Unassembled WGS sequence"/>
</dbReference>
<evidence type="ECO:0000256" key="10">
    <source>
        <dbReference type="ARBA" id="ARBA00023257"/>
    </source>
</evidence>
<dbReference type="Pfam" id="PF10613">
    <property type="entry name" value="Lig_chan-Glu_bd"/>
    <property type="match status" value="1"/>
</dbReference>
<evidence type="ECO:0000256" key="5">
    <source>
        <dbReference type="ARBA" id="ARBA00023018"/>
    </source>
</evidence>
<evidence type="ECO:0000256" key="8">
    <source>
        <dbReference type="ARBA" id="ARBA00023170"/>
    </source>
</evidence>
<keyword evidence="9" id="KW-0325">Glycoprotein</keyword>
<protein>
    <recommendedName>
        <fullName evidence="16">Ionotropic glutamate receptor C-terminal domain-containing protein</fullName>
    </recommendedName>
</protein>
<dbReference type="InterPro" id="IPR001320">
    <property type="entry name" value="Iontro_rcpt_C"/>
</dbReference>
<accession>A0A817VD58</accession>
<evidence type="ECO:0000313" key="19">
    <source>
        <dbReference type="Proteomes" id="UP000663825"/>
    </source>
</evidence>
<dbReference type="Gene3D" id="3.40.190.10">
    <property type="entry name" value="Periplasmic binding protein-like II"/>
    <property type="match status" value="2"/>
</dbReference>
<dbReference type="InterPro" id="IPR028082">
    <property type="entry name" value="Peripla_BP_I"/>
</dbReference>
<dbReference type="GO" id="GO:0004930">
    <property type="term" value="F:G protein-coupled receptor activity"/>
    <property type="evidence" value="ECO:0007669"/>
    <property type="project" value="InterPro"/>
</dbReference>
<dbReference type="OrthoDB" id="5984008at2759"/>
<feature type="domain" description="Ionotropic glutamate receptor C-terminal" evidence="16">
    <location>
        <begin position="459"/>
        <end position="804"/>
    </location>
</feature>
<evidence type="ECO:0000256" key="13">
    <source>
        <dbReference type="ARBA" id="ARBA00034100"/>
    </source>
</evidence>
<reference evidence="17" key="1">
    <citation type="submission" date="2021-02" db="EMBL/GenBank/DDBJ databases">
        <authorList>
            <person name="Nowell W R."/>
        </authorList>
    </citation>
    <scope>NUCLEOTIDE SEQUENCE</scope>
</reference>
<dbReference type="EMBL" id="CAJNXB010003888">
    <property type="protein sequence ID" value="CAF3345074.1"/>
    <property type="molecule type" value="Genomic_DNA"/>
</dbReference>
<dbReference type="InterPro" id="IPR000337">
    <property type="entry name" value="GPCR_3"/>
</dbReference>
<evidence type="ECO:0000313" key="17">
    <source>
        <dbReference type="EMBL" id="CAF3345074.1"/>
    </source>
</evidence>
<evidence type="ECO:0000256" key="11">
    <source>
        <dbReference type="ARBA" id="ARBA00023286"/>
    </source>
</evidence>
<feature type="chain" id="PRO_5035614347" description="Ionotropic glutamate receptor C-terminal domain-containing protein" evidence="15">
    <location>
        <begin position="21"/>
        <end position="895"/>
    </location>
</feature>
<keyword evidence="8" id="KW-0675">Receptor</keyword>
<evidence type="ECO:0000256" key="15">
    <source>
        <dbReference type="SAM" id="SignalP"/>
    </source>
</evidence>
<dbReference type="InterPro" id="IPR019594">
    <property type="entry name" value="Glu/Gly-bd"/>
</dbReference>
<dbReference type="Gene3D" id="3.40.50.2300">
    <property type="match status" value="3"/>
</dbReference>
<keyword evidence="3 14" id="KW-0812">Transmembrane</keyword>
<dbReference type="PRINTS" id="PR01176">
    <property type="entry name" value="GABABRECEPTR"/>
</dbReference>
<dbReference type="EMBL" id="CAJOBP010001431">
    <property type="protein sequence ID" value="CAF4284231.1"/>
    <property type="molecule type" value="Genomic_DNA"/>
</dbReference>
<proteinExistence type="predicted"/>
<keyword evidence="20" id="KW-1185">Reference proteome</keyword>
<evidence type="ECO:0000259" key="16">
    <source>
        <dbReference type="SMART" id="SM00079"/>
    </source>
</evidence>
<sequence length="895" mass="100044">MQYLLLLLIIKLLAVKYTDATWPPSKISNIQLLGLFQDTSNEFESNTISIHSQAMFKAAILLSQQFNLTIEGQLIGWQSAITDGDVINTLSSACRAITNSNIFGIIGPALSREAHVIANFAKKIGIPVISYAATDPDLSDRIVYPAFYRTVPSDYTAALSMTKLFIRFNWTSCIIIYQNDAFGSGGVKAITEVFYNAGLMITKSILFDIMTHHTRDDLRNELISSTTRLIILWTEAIYTSLILQYAIDHDVVGPKFTWILRHNVRLNSFNRNSYEKLIGILTIDPTIGGVVNRPINSTLLDAAYNIWKQYEPESFPGPKQVDYHALYAFDATWSLIQSLNQFCFLITNCSVSYVSILNSSFCFDHRFLHANGLSETIMNIKFLGVSGPIEFSVNLTDRINGDYYIVQNIQSFANHIDYVPVLEWADSNDWKLSSQKANIVWPGNTFIPPTGHASLAGVKLRIGIIESPPFTMTKTVIDEFGKSSTKIIGFVPDLIDLLQKNMEFIPQLLLASSNQTYSRLINALENGDYDILIGDITITATRRELVSFSSSIFDSSLRIIMRKNTADSVDFLSYLKPFSFGLWILLFIASVYAAILICLLERHENEALQAKSIISSVAMSLWYSVGTIMGYGADFHARTAAGRLVTLGLYFLSLVLVATYTANLTSNLTISMSKSIISGIDDIKIGKIPFHRIGIHVGTTEEEYYLREISGGSRNYYPIKSYEEIYHSLLNGTVDASFIDTGAGEYMTSTIYCNLALVGADFDKSAFGIVLPKRWIYGQELDVTILSLRESGVLHDLKRKWFQTKFCSEPSATSTRAAIETVCGLFITFAIITVLSLLLFIWRQRFSIRDYILKRVFGNISLATQDISSIEHSNKLSECSENSNQTFPSEACSSA</sequence>
<dbReference type="Pfam" id="PF01094">
    <property type="entry name" value="ANF_receptor"/>
    <property type="match status" value="1"/>
</dbReference>
<comment type="caution">
    <text evidence="17">The sequence shown here is derived from an EMBL/GenBank/DDBJ whole genome shotgun (WGS) entry which is preliminary data.</text>
</comment>
<feature type="transmembrane region" description="Helical" evidence="14">
    <location>
        <begin position="822"/>
        <end position="842"/>
    </location>
</feature>
<keyword evidence="12" id="KW-0407">Ion channel</keyword>
<evidence type="ECO:0000256" key="14">
    <source>
        <dbReference type="SAM" id="Phobius"/>
    </source>
</evidence>
<dbReference type="GO" id="GO:0045211">
    <property type="term" value="C:postsynaptic membrane"/>
    <property type="evidence" value="ECO:0007669"/>
    <property type="project" value="UniProtKB-SubCell"/>
</dbReference>
<feature type="transmembrane region" description="Helical" evidence="14">
    <location>
        <begin position="644"/>
        <end position="664"/>
    </location>
</feature>
<keyword evidence="2" id="KW-0813">Transport</keyword>
<dbReference type="SUPFAM" id="SSF53822">
    <property type="entry name" value="Periplasmic binding protein-like I"/>
    <property type="match status" value="1"/>
</dbReference>
<keyword evidence="5" id="KW-0770">Synapse</keyword>
<name>A0A817VD58_9BILA</name>
<keyword evidence="10" id="KW-0628">Postsynaptic cell membrane</keyword>
<organism evidence="17 19">
    <name type="scientific">Rotaria socialis</name>
    <dbReference type="NCBI Taxonomy" id="392032"/>
    <lineage>
        <taxon>Eukaryota</taxon>
        <taxon>Metazoa</taxon>
        <taxon>Spiralia</taxon>
        <taxon>Gnathifera</taxon>
        <taxon>Rotifera</taxon>
        <taxon>Eurotatoria</taxon>
        <taxon>Bdelloidea</taxon>
        <taxon>Philodinida</taxon>
        <taxon>Philodinidae</taxon>
        <taxon>Rotaria</taxon>
    </lineage>
</organism>
<evidence type="ECO:0000256" key="4">
    <source>
        <dbReference type="ARBA" id="ARBA00022989"/>
    </source>
</evidence>
<feature type="transmembrane region" description="Helical" evidence="14">
    <location>
        <begin position="580"/>
        <end position="600"/>
    </location>
</feature>
<dbReference type="Pfam" id="PF00060">
    <property type="entry name" value="Lig_chan"/>
    <property type="match status" value="1"/>
</dbReference>
<dbReference type="SUPFAM" id="SSF53850">
    <property type="entry name" value="Periplasmic binding protein-like II"/>
    <property type="match status" value="1"/>
</dbReference>
<evidence type="ECO:0000313" key="18">
    <source>
        <dbReference type="EMBL" id="CAF4284231.1"/>
    </source>
</evidence>
<dbReference type="InterPro" id="IPR015683">
    <property type="entry name" value="Ionotropic_Glu_rcpt"/>
</dbReference>